<dbReference type="AlphaFoldDB" id="A0A6G9CXX3"/>
<dbReference type="EMBL" id="CP050124">
    <property type="protein sequence ID" value="QIP41451.1"/>
    <property type="molecule type" value="Genomic_DNA"/>
</dbReference>
<reference evidence="1 2" key="1">
    <citation type="submission" date="2020-03" db="EMBL/GenBank/DDBJ databases">
        <title>Screen low temperature-resistant strains for efficient degradation of petroleum hydrocarbons under the low temperature.</title>
        <authorList>
            <person name="Wang Y."/>
            <person name="Chen J."/>
        </authorList>
    </citation>
    <scope>NUCLEOTIDE SEQUENCE [LARGE SCALE GENOMIC DNA]</scope>
    <source>
        <strain evidence="1 2">KB1</strain>
    </source>
</reference>
<evidence type="ECO:0000313" key="2">
    <source>
        <dbReference type="Proteomes" id="UP000502345"/>
    </source>
</evidence>
<accession>A0A6G9CXX3</accession>
<dbReference type="Proteomes" id="UP000502345">
    <property type="component" value="Chromosome"/>
</dbReference>
<gene>
    <name evidence="1" type="ORF">G9444_4207</name>
</gene>
<proteinExistence type="predicted"/>
<protein>
    <submittedName>
        <fullName evidence="1">Uncharacterized protein</fullName>
    </submittedName>
</protein>
<name>A0A6G9CXX3_RHOER</name>
<sequence>MLHTEHITECSDSHRCELIGPVLCLVDAEGGGVVRILEILGRRIPAECDQLLFVGIFESIARMKEVVGRNLAADCVLVPHEELNAWRCAVSWIEVAGGRFHGKHVAVDHDGNVIAEATLKFCPRPVDTDIEIEAHCAHQPPPSAKAQTYTVSRGSDNAAVLFRSTGLQRTTNRDDEEGSRR</sequence>
<organism evidence="1 2">
    <name type="scientific">Rhodococcus erythropolis</name>
    <name type="common">Arthrobacter picolinophilus</name>
    <dbReference type="NCBI Taxonomy" id="1833"/>
    <lineage>
        <taxon>Bacteria</taxon>
        <taxon>Bacillati</taxon>
        <taxon>Actinomycetota</taxon>
        <taxon>Actinomycetes</taxon>
        <taxon>Mycobacteriales</taxon>
        <taxon>Nocardiaceae</taxon>
        <taxon>Rhodococcus</taxon>
        <taxon>Rhodococcus erythropolis group</taxon>
    </lineage>
</organism>
<evidence type="ECO:0000313" key="1">
    <source>
        <dbReference type="EMBL" id="QIP41451.1"/>
    </source>
</evidence>